<reference evidence="4 5" key="1">
    <citation type="submission" date="2017-05" db="EMBL/GenBank/DDBJ databases">
        <title>Butyricicoccus porcorum sp. nov. a butyrate-producing bacterium from the swine intestinal tract.</title>
        <authorList>
            <person name="Trachsel J."/>
            <person name="Humphrey S."/>
            <person name="Allen H.K."/>
        </authorList>
    </citation>
    <scope>NUCLEOTIDE SEQUENCE [LARGE SCALE GENOMIC DNA]</scope>
    <source>
        <strain evidence="4">BB10</strain>
    </source>
</reference>
<proteinExistence type="predicted"/>
<feature type="region of interest" description="Disordered" evidence="2">
    <location>
        <begin position="31"/>
        <end position="53"/>
    </location>
</feature>
<evidence type="ECO:0000313" key="5">
    <source>
        <dbReference type="Proteomes" id="UP000194903"/>
    </source>
</evidence>
<evidence type="ECO:0000259" key="3">
    <source>
        <dbReference type="SMART" id="SM00646"/>
    </source>
</evidence>
<evidence type="ECO:0000256" key="1">
    <source>
        <dbReference type="ARBA" id="ARBA00022801"/>
    </source>
</evidence>
<dbReference type="AlphaFoldDB" id="A0A252F412"/>
<dbReference type="OrthoDB" id="43070at2"/>
<dbReference type="SMART" id="SM00646">
    <property type="entry name" value="Ami_3"/>
    <property type="match status" value="1"/>
</dbReference>
<dbReference type="InterPro" id="IPR050695">
    <property type="entry name" value="N-acetylmuramoyl_amidase_3"/>
</dbReference>
<dbReference type="RefSeq" id="WP_087019005.1">
    <property type="nucleotide sequence ID" value="NZ_CP178353.1"/>
</dbReference>
<dbReference type="Pfam" id="PF01520">
    <property type="entry name" value="Amidase_3"/>
    <property type="match status" value="1"/>
</dbReference>
<dbReference type="Gene3D" id="3.40.630.40">
    <property type="entry name" value="Zn-dependent exopeptidases"/>
    <property type="match status" value="1"/>
</dbReference>
<evidence type="ECO:0000256" key="2">
    <source>
        <dbReference type="SAM" id="MobiDB-lite"/>
    </source>
</evidence>
<dbReference type="EMBL" id="NHOC01000005">
    <property type="protein sequence ID" value="OUM20516.1"/>
    <property type="molecule type" value="Genomic_DNA"/>
</dbReference>
<dbReference type="SUPFAM" id="SSF53187">
    <property type="entry name" value="Zn-dependent exopeptidases"/>
    <property type="match status" value="1"/>
</dbReference>
<accession>A0A252F412</accession>
<dbReference type="InterPro" id="IPR002508">
    <property type="entry name" value="MurNAc-LAA_cat"/>
</dbReference>
<protein>
    <recommendedName>
        <fullName evidence="3">MurNAc-LAA domain-containing protein</fullName>
    </recommendedName>
</protein>
<dbReference type="GO" id="GO:0009253">
    <property type="term" value="P:peptidoglycan catabolic process"/>
    <property type="evidence" value="ECO:0007669"/>
    <property type="project" value="InterPro"/>
</dbReference>
<keyword evidence="1" id="KW-0378">Hydrolase</keyword>
<dbReference type="CDD" id="cd02696">
    <property type="entry name" value="MurNAc-LAA"/>
    <property type="match status" value="1"/>
</dbReference>
<evidence type="ECO:0000313" key="4">
    <source>
        <dbReference type="EMBL" id="OUM20516.1"/>
    </source>
</evidence>
<dbReference type="Proteomes" id="UP000194903">
    <property type="component" value="Unassembled WGS sequence"/>
</dbReference>
<feature type="domain" description="MurNAc-LAA" evidence="3">
    <location>
        <begin position="159"/>
        <end position="278"/>
    </location>
</feature>
<sequence length="285" mass="29575">MALKRWVLTVLLAGLLWCLYGCGKAAVSPAGSADSGSAGQTVDSGSAAGAAEDTGELIDPPLEEEASDTSEQAQPLAGIVICLDPGHGVTDATGQERVSPLSQETKAAYVSGAAGNSQTEEELNLAVAQLVRAGLEERGAQVVMTRQTNEATVSNIERAQIANNAGADLCIRIHADGSEDSSVSGMSMQVPAGSLLGTPEIEQPSARVAEIILEEVTAATGARSRGLVQRSDLTGFNWSEVPCVLLEMGFLSNAQEDALLATDEYRQQIASGIVSGVCRWMESGR</sequence>
<dbReference type="GO" id="GO:0008745">
    <property type="term" value="F:N-acetylmuramoyl-L-alanine amidase activity"/>
    <property type="evidence" value="ECO:0007669"/>
    <property type="project" value="InterPro"/>
</dbReference>
<dbReference type="GO" id="GO:0030288">
    <property type="term" value="C:outer membrane-bounded periplasmic space"/>
    <property type="evidence" value="ECO:0007669"/>
    <property type="project" value="TreeGrafter"/>
</dbReference>
<name>A0A252F412_9FIRM</name>
<keyword evidence="5" id="KW-1185">Reference proteome</keyword>
<organism evidence="4 5">
    <name type="scientific">Butyricicoccus porcorum</name>
    <dbReference type="NCBI Taxonomy" id="1945634"/>
    <lineage>
        <taxon>Bacteria</taxon>
        <taxon>Bacillati</taxon>
        <taxon>Bacillota</taxon>
        <taxon>Clostridia</taxon>
        <taxon>Eubacteriales</taxon>
        <taxon>Butyricicoccaceae</taxon>
        <taxon>Butyricicoccus</taxon>
    </lineage>
</organism>
<comment type="caution">
    <text evidence="4">The sequence shown here is derived from an EMBL/GenBank/DDBJ whole genome shotgun (WGS) entry which is preliminary data.</text>
</comment>
<dbReference type="PANTHER" id="PTHR30404">
    <property type="entry name" value="N-ACETYLMURAMOYL-L-ALANINE AMIDASE"/>
    <property type="match status" value="1"/>
</dbReference>
<dbReference type="PANTHER" id="PTHR30404:SF0">
    <property type="entry name" value="N-ACETYLMURAMOYL-L-ALANINE AMIDASE AMIC"/>
    <property type="match status" value="1"/>
</dbReference>
<gene>
    <name evidence="4" type="ORF">CBW42_06710</name>
</gene>